<gene>
    <name evidence="2" type="ORF">EDB95_2933</name>
</gene>
<accession>A0A4R8DUN8</accession>
<reference evidence="2 3" key="1">
    <citation type="submission" date="2019-03" db="EMBL/GenBank/DDBJ databases">
        <title>Genomic Encyclopedia of Type Strains, Phase IV (KMG-IV): sequencing the most valuable type-strain genomes for metagenomic binning, comparative biology and taxonomic classification.</title>
        <authorList>
            <person name="Goeker M."/>
        </authorList>
    </citation>
    <scope>NUCLEOTIDE SEQUENCE [LARGE SCALE GENOMIC DNA]</scope>
    <source>
        <strain evidence="2 3">DSM 100059</strain>
    </source>
</reference>
<dbReference type="Proteomes" id="UP000294498">
    <property type="component" value="Unassembled WGS sequence"/>
</dbReference>
<feature type="transmembrane region" description="Helical" evidence="1">
    <location>
        <begin position="77"/>
        <end position="95"/>
    </location>
</feature>
<organism evidence="2 3">
    <name type="scientific">Dinghuibacter silviterrae</name>
    <dbReference type="NCBI Taxonomy" id="1539049"/>
    <lineage>
        <taxon>Bacteria</taxon>
        <taxon>Pseudomonadati</taxon>
        <taxon>Bacteroidota</taxon>
        <taxon>Chitinophagia</taxon>
        <taxon>Chitinophagales</taxon>
        <taxon>Chitinophagaceae</taxon>
        <taxon>Dinghuibacter</taxon>
    </lineage>
</organism>
<protein>
    <submittedName>
        <fullName evidence="2">Uncharacterized protein</fullName>
    </submittedName>
</protein>
<feature type="transmembrane region" description="Helical" evidence="1">
    <location>
        <begin position="116"/>
        <end position="138"/>
    </location>
</feature>
<dbReference type="RefSeq" id="WP_133994526.1">
    <property type="nucleotide sequence ID" value="NZ_SODV01000001.1"/>
</dbReference>
<dbReference type="EMBL" id="SODV01000001">
    <property type="protein sequence ID" value="TDX01889.1"/>
    <property type="molecule type" value="Genomic_DNA"/>
</dbReference>
<dbReference type="AlphaFoldDB" id="A0A4R8DUN8"/>
<feature type="transmembrane region" description="Helical" evidence="1">
    <location>
        <begin position="20"/>
        <end position="40"/>
    </location>
</feature>
<evidence type="ECO:0000313" key="3">
    <source>
        <dbReference type="Proteomes" id="UP000294498"/>
    </source>
</evidence>
<evidence type="ECO:0000313" key="2">
    <source>
        <dbReference type="EMBL" id="TDX01889.1"/>
    </source>
</evidence>
<proteinExistence type="predicted"/>
<name>A0A4R8DUN8_9BACT</name>
<keyword evidence="1" id="KW-0472">Membrane</keyword>
<dbReference type="OrthoDB" id="983172at2"/>
<sequence>MTENFYAEPEESKLYHSESILIATFFGGPLVGGYMTAENFKLMGEPEKAKQTWLFALLGIFVLAAFIQFAQGAKVPWYVLPLIYTMLTYIPMKWMQGGKIRTHLTQGGHLHKGDRVFVVSFVGAVATFLVLLITNLFVQAATTGVVS</sequence>
<evidence type="ECO:0000256" key="1">
    <source>
        <dbReference type="SAM" id="Phobius"/>
    </source>
</evidence>
<keyword evidence="1" id="KW-0812">Transmembrane</keyword>
<keyword evidence="3" id="KW-1185">Reference proteome</keyword>
<keyword evidence="1" id="KW-1133">Transmembrane helix</keyword>
<comment type="caution">
    <text evidence="2">The sequence shown here is derived from an EMBL/GenBank/DDBJ whole genome shotgun (WGS) entry which is preliminary data.</text>
</comment>
<feature type="transmembrane region" description="Helical" evidence="1">
    <location>
        <begin position="52"/>
        <end position="71"/>
    </location>
</feature>